<dbReference type="Proteomes" id="UP001497516">
    <property type="component" value="Chromosome 6"/>
</dbReference>
<gene>
    <name evidence="1" type="ORF">LTRI10_LOCUS36398</name>
</gene>
<dbReference type="AlphaFoldDB" id="A0AAV2FEV4"/>
<name>A0AAV2FEV4_9ROSI</name>
<evidence type="ECO:0000313" key="2">
    <source>
        <dbReference type="Proteomes" id="UP001497516"/>
    </source>
</evidence>
<sequence length="73" mass="7849">MGVEEAIGFQDEDEVEVEEACTGHELHVISPPNFEDLLSKDPFAVSLCQTKATSTLVLLGGRDGGQSVLLYLV</sequence>
<evidence type="ECO:0000313" key="1">
    <source>
        <dbReference type="EMBL" id="CAL1396005.1"/>
    </source>
</evidence>
<dbReference type="EMBL" id="OZ034819">
    <property type="protein sequence ID" value="CAL1396005.1"/>
    <property type="molecule type" value="Genomic_DNA"/>
</dbReference>
<keyword evidence="2" id="KW-1185">Reference proteome</keyword>
<accession>A0AAV2FEV4</accession>
<reference evidence="1 2" key="1">
    <citation type="submission" date="2024-04" db="EMBL/GenBank/DDBJ databases">
        <authorList>
            <person name="Fracassetti M."/>
        </authorList>
    </citation>
    <scope>NUCLEOTIDE SEQUENCE [LARGE SCALE GENOMIC DNA]</scope>
</reference>
<organism evidence="1 2">
    <name type="scientific">Linum trigynum</name>
    <dbReference type="NCBI Taxonomy" id="586398"/>
    <lineage>
        <taxon>Eukaryota</taxon>
        <taxon>Viridiplantae</taxon>
        <taxon>Streptophyta</taxon>
        <taxon>Embryophyta</taxon>
        <taxon>Tracheophyta</taxon>
        <taxon>Spermatophyta</taxon>
        <taxon>Magnoliopsida</taxon>
        <taxon>eudicotyledons</taxon>
        <taxon>Gunneridae</taxon>
        <taxon>Pentapetalae</taxon>
        <taxon>rosids</taxon>
        <taxon>fabids</taxon>
        <taxon>Malpighiales</taxon>
        <taxon>Linaceae</taxon>
        <taxon>Linum</taxon>
    </lineage>
</organism>
<proteinExistence type="predicted"/>
<protein>
    <submittedName>
        <fullName evidence="1">Uncharacterized protein</fullName>
    </submittedName>
</protein>